<dbReference type="GO" id="GO:0016020">
    <property type="term" value="C:membrane"/>
    <property type="evidence" value="ECO:0007669"/>
    <property type="project" value="InterPro"/>
</dbReference>
<feature type="transmembrane region" description="Helical" evidence="1">
    <location>
        <begin position="105"/>
        <end position="123"/>
    </location>
</feature>
<reference evidence="2" key="2">
    <citation type="submission" date="2020-09" db="EMBL/GenBank/DDBJ databases">
        <authorList>
            <person name="Sun Q."/>
            <person name="Kim S."/>
        </authorList>
    </citation>
    <scope>NUCLEOTIDE SEQUENCE</scope>
    <source>
        <strain evidence="2">KCTC 12710</strain>
    </source>
</reference>
<dbReference type="InterPro" id="IPR043130">
    <property type="entry name" value="CDP-OH_PTrfase_TM_dom"/>
</dbReference>
<keyword evidence="1" id="KW-0812">Transmembrane</keyword>
<dbReference type="GO" id="GO:0016780">
    <property type="term" value="F:phosphotransferase activity, for other substituted phosphate groups"/>
    <property type="evidence" value="ECO:0007669"/>
    <property type="project" value="InterPro"/>
</dbReference>
<dbReference type="AlphaFoldDB" id="A0A918V596"/>
<proteinExistence type="predicted"/>
<evidence type="ECO:0000313" key="2">
    <source>
        <dbReference type="EMBL" id="GGZ69850.1"/>
    </source>
</evidence>
<keyword evidence="3" id="KW-1185">Reference proteome</keyword>
<dbReference type="Proteomes" id="UP000636004">
    <property type="component" value="Unassembled WGS sequence"/>
</dbReference>
<feature type="transmembrane region" description="Helical" evidence="1">
    <location>
        <begin position="135"/>
        <end position="154"/>
    </location>
</feature>
<dbReference type="Pfam" id="PF01066">
    <property type="entry name" value="CDP-OH_P_transf"/>
    <property type="match status" value="1"/>
</dbReference>
<reference evidence="2" key="1">
    <citation type="journal article" date="2014" name="Int. J. Syst. Evol. Microbiol.">
        <title>Complete genome sequence of Corynebacterium casei LMG S-19264T (=DSM 44701T), isolated from a smear-ripened cheese.</title>
        <authorList>
            <consortium name="US DOE Joint Genome Institute (JGI-PGF)"/>
            <person name="Walter F."/>
            <person name="Albersmeier A."/>
            <person name="Kalinowski J."/>
            <person name="Ruckert C."/>
        </authorList>
    </citation>
    <scope>NUCLEOTIDE SEQUENCE</scope>
    <source>
        <strain evidence="2">KCTC 12710</strain>
    </source>
</reference>
<protein>
    <recommendedName>
        <fullName evidence="4">CDP-alcohol phosphatidyltransferase family protein</fullName>
    </recommendedName>
</protein>
<dbReference type="Gene3D" id="1.20.120.1760">
    <property type="match status" value="1"/>
</dbReference>
<keyword evidence="1" id="KW-1133">Transmembrane helix</keyword>
<comment type="caution">
    <text evidence="2">The sequence shown here is derived from an EMBL/GenBank/DDBJ whole genome shotgun (WGS) entry which is preliminary data.</text>
</comment>
<feature type="transmembrane region" description="Helical" evidence="1">
    <location>
        <begin position="43"/>
        <end position="62"/>
    </location>
</feature>
<evidence type="ECO:0000256" key="1">
    <source>
        <dbReference type="SAM" id="Phobius"/>
    </source>
</evidence>
<dbReference type="EMBL" id="BMWZ01000001">
    <property type="protein sequence ID" value="GGZ69850.1"/>
    <property type="molecule type" value="Genomic_DNA"/>
</dbReference>
<accession>A0A918V596</accession>
<gene>
    <name evidence="2" type="ORF">GCM10007028_03680</name>
</gene>
<feature type="transmembrane region" description="Helical" evidence="1">
    <location>
        <begin position="160"/>
        <end position="181"/>
    </location>
</feature>
<dbReference type="InterPro" id="IPR000462">
    <property type="entry name" value="CDP-OH_P_trans"/>
</dbReference>
<keyword evidence="1" id="KW-0472">Membrane</keyword>
<dbReference type="GO" id="GO:0008654">
    <property type="term" value="P:phospholipid biosynthetic process"/>
    <property type="evidence" value="ECO:0007669"/>
    <property type="project" value="InterPro"/>
</dbReference>
<organism evidence="2 3">
    <name type="scientific">Algibacter mikhailovii</name>
    <dbReference type="NCBI Taxonomy" id="425498"/>
    <lineage>
        <taxon>Bacteria</taxon>
        <taxon>Pseudomonadati</taxon>
        <taxon>Bacteroidota</taxon>
        <taxon>Flavobacteriia</taxon>
        <taxon>Flavobacteriales</taxon>
        <taxon>Flavobacteriaceae</taxon>
        <taxon>Algibacter</taxon>
    </lineage>
</organism>
<name>A0A918V596_9FLAO</name>
<evidence type="ECO:0008006" key="4">
    <source>
        <dbReference type="Google" id="ProtNLM"/>
    </source>
</evidence>
<sequence length="211" mass="23904">MKINTLVVINLKMNIPVLLILFRLILAPILLALAYFVGESAKMAIVVLMYLGLISDVLDGIIARKQHISTVKLRRMDSQVDMVFWLSVGFATWILFPKLIAENAIYIWMIIGMEITCYFISLVKFNKPPCVHAVLSKLWSISLVVAFTALLAFSHAGIPFVIALVLGLISQFEVIVILLFLPKWTHDIPSVYHAYLIRKGYKIKRNIYLNG</sequence>
<evidence type="ECO:0000313" key="3">
    <source>
        <dbReference type="Proteomes" id="UP000636004"/>
    </source>
</evidence>
<feature type="transmembrane region" description="Helical" evidence="1">
    <location>
        <begin position="82"/>
        <end position="99"/>
    </location>
</feature>
<feature type="transmembrane region" description="Helical" evidence="1">
    <location>
        <begin position="15"/>
        <end position="37"/>
    </location>
</feature>